<comment type="caution">
    <text evidence="10">The sequence shown here is derived from an EMBL/GenBank/DDBJ whole genome shotgun (WGS) entry which is preliminary data.</text>
</comment>
<comment type="subcellular location">
    <subcellularLocation>
        <location evidence="6">Cytoplasm</location>
    </subcellularLocation>
</comment>
<gene>
    <name evidence="6" type="primary">mnmE</name>
    <name evidence="6" type="synonym">trmE</name>
    <name evidence="10" type="ORF">PPSIR1_35062</name>
</gene>
<dbReference type="GO" id="GO:0046872">
    <property type="term" value="F:metal ion binding"/>
    <property type="evidence" value="ECO:0007669"/>
    <property type="project" value="UniProtKB-KW"/>
</dbReference>
<feature type="binding site" evidence="6">
    <location>
        <begin position="245"/>
        <end position="251"/>
    </location>
    <ligand>
        <name>GTP</name>
        <dbReference type="ChEBI" id="CHEBI:37565"/>
    </ligand>
</feature>
<dbReference type="SUPFAM" id="SSF52540">
    <property type="entry name" value="P-loop containing nucleoside triphosphate hydrolases"/>
    <property type="match status" value="1"/>
</dbReference>
<dbReference type="EMBL" id="ABCS01000019">
    <property type="protein sequence ID" value="EDM79457.1"/>
    <property type="molecule type" value="Genomic_DNA"/>
</dbReference>
<dbReference type="GO" id="GO:0005525">
    <property type="term" value="F:GTP binding"/>
    <property type="evidence" value="ECO:0007669"/>
    <property type="project" value="UniProtKB-UniRule"/>
</dbReference>
<evidence type="ECO:0000259" key="7">
    <source>
        <dbReference type="Pfam" id="PF01926"/>
    </source>
</evidence>
<sequence length="445" mass="46504">MEPDLEPTPPATIVGVATGRPDGGVAIVRLSGPAARTIAAAMLTGELPEPRVAALRRLVLGERALVLDMPGPRSFTGEDVVELHVHGGERNVGQVVEAALAAGASPAGPGDFTRRAFEHGRLSLDQAEGIAAIIGAQTQGALDQARRLVAGELGRAVEAVHGRLRLLRVEVEANLDFPEDVSAADEARFAETAASLRVELEGWLARFEGGRRARERARVVLAGPPNAGKSSLFNALLGRSRALVSPTAGTTRDFVEAELELERSVALVDTAGLREASEDAIELAGVALGQDQLAGADVVIWLEGADQPALAESERQRWLEGADTATVIPALAKADLDSPRVVAGWLSLSAHTGAGLDDLRRALADAVRPGEQWIGLARHRQCAAEAVEALGEVEAQLREGLGLELVAFSLAVAQTRLGAITGHTGLGPVGEEVLHAIFSSFCIGK</sequence>
<evidence type="ECO:0000256" key="3">
    <source>
        <dbReference type="ARBA" id="ARBA00022741"/>
    </source>
</evidence>
<keyword evidence="3 6" id="KW-0547">Nucleotide-binding</keyword>
<dbReference type="Pfam" id="PF10396">
    <property type="entry name" value="TrmE_N"/>
    <property type="match status" value="1"/>
</dbReference>
<dbReference type="CDD" id="cd04164">
    <property type="entry name" value="trmE"/>
    <property type="match status" value="1"/>
</dbReference>
<feature type="binding site" evidence="6">
    <location>
        <position position="82"/>
    </location>
    <ligand>
        <name>(6S)-5-formyl-5,6,7,8-tetrahydrofolate</name>
        <dbReference type="ChEBI" id="CHEBI:57457"/>
    </ligand>
</feature>
<dbReference type="Pfam" id="PF12631">
    <property type="entry name" value="MnmE_helical"/>
    <property type="match status" value="1"/>
</dbReference>
<dbReference type="InterPro" id="IPR031168">
    <property type="entry name" value="G_TrmE"/>
</dbReference>
<protein>
    <recommendedName>
        <fullName evidence="6">tRNA modification GTPase MnmE</fullName>
        <ecNumber evidence="6">3.6.-.-</ecNumber>
    </recommendedName>
</protein>
<feature type="domain" description="G" evidence="7">
    <location>
        <begin position="218"/>
        <end position="304"/>
    </location>
</feature>
<comment type="similarity">
    <text evidence="1 6">Belongs to the TRAFAC class TrmE-Era-EngA-EngB-Septin-like GTPase superfamily. TrmE GTPase family.</text>
</comment>
<keyword evidence="2 6" id="KW-0819">tRNA processing</keyword>
<dbReference type="GO" id="GO:0030488">
    <property type="term" value="P:tRNA methylation"/>
    <property type="evidence" value="ECO:0007669"/>
    <property type="project" value="TreeGrafter"/>
</dbReference>
<dbReference type="Gene3D" id="1.20.120.430">
    <property type="entry name" value="tRNA modification GTPase MnmE domain 2"/>
    <property type="match status" value="1"/>
</dbReference>
<evidence type="ECO:0000256" key="5">
    <source>
        <dbReference type="ARBA" id="ARBA00023134"/>
    </source>
</evidence>
<name>A6G3S0_9BACT</name>
<evidence type="ECO:0000256" key="2">
    <source>
        <dbReference type="ARBA" id="ARBA00022694"/>
    </source>
</evidence>
<comment type="cofactor">
    <cofactor evidence="6">
        <name>K(+)</name>
        <dbReference type="ChEBI" id="CHEBI:29103"/>
    </cofactor>
    <text evidence="6">Binds 1 potassium ion per subunit.</text>
</comment>
<evidence type="ECO:0000256" key="4">
    <source>
        <dbReference type="ARBA" id="ARBA00022958"/>
    </source>
</evidence>
<dbReference type="InterPro" id="IPR027417">
    <property type="entry name" value="P-loop_NTPase"/>
</dbReference>
<feature type="binding site" evidence="6">
    <location>
        <position position="445"/>
    </location>
    <ligand>
        <name>(6S)-5-formyl-5,6,7,8-tetrahydrofolate</name>
        <dbReference type="ChEBI" id="CHEBI:57457"/>
    </ligand>
</feature>
<feature type="domain" description="GTP-binding protein TrmE N-terminal" evidence="8">
    <location>
        <begin position="12"/>
        <end position="121"/>
    </location>
</feature>
<dbReference type="PANTHER" id="PTHR42714">
    <property type="entry name" value="TRNA MODIFICATION GTPASE GTPBP3"/>
    <property type="match status" value="1"/>
</dbReference>
<comment type="caution">
    <text evidence="6">Lacks conserved residue(s) required for the propagation of feature annotation.</text>
</comment>
<dbReference type="Gene3D" id="3.40.50.300">
    <property type="entry name" value="P-loop containing nucleotide triphosphate hydrolases"/>
    <property type="match status" value="1"/>
</dbReference>
<dbReference type="CDD" id="cd14858">
    <property type="entry name" value="TrmE_N"/>
    <property type="match status" value="1"/>
</dbReference>
<dbReference type="InterPro" id="IPR004520">
    <property type="entry name" value="GTPase_MnmE"/>
</dbReference>
<dbReference type="InterPro" id="IPR005225">
    <property type="entry name" value="Small_GTP-bd"/>
</dbReference>
<reference evidence="10 11" key="1">
    <citation type="submission" date="2007-06" db="EMBL/GenBank/DDBJ databases">
        <authorList>
            <person name="Shimkets L."/>
            <person name="Ferriera S."/>
            <person name="Johnson J."/>
            <person name="Kravitz S."/>
            <person name="Beeson K."/>
            <person name="Sutton G."/>
            <person name="Rogers Y.-H."/>
            <person name="Friedman R."/>
            <person name="Frazier M."/>
            <person name="Venter J.C."/>
        </authorList>
    </citation>
    <scope>NUCLEOTIDE SEQUENCE [LARGE SCALE GENOMIC DNA]</scope>
    <source>
        <strain evidence="10 11">SIR-1</strain>
    </source>
</reference>
<dbReference type="SUPFAM" id="SSF103025">
    <property type="entry name" value="Folate-binding domain"/>
    <property type="match status" value="1"/>
</dbReference>
<dbReference type="InterPro" id="IPR018948">
    <property type="entry name" value="GTP-bd_TrmE_N"/>
</dbReference>
<dbReference type="Gene3D" id="3.30.1360.120">
    <property type="entry name" value="Probable tRNA modification gtpase trme, domain 1"/>
    <property type="match status" value="1"/>
</dbReference>
<keyword evidence="11" id="KW-1185">Reference proteome</keyword>
<feature type="binding site" evidence="6">
    <location>
        <begin position="226"/>
        <end position="231"/>
    </location>
    <ligand>
        <name>GTP</name>
        <dbReference type="ChEBI" id="CHEBI:37565"/>
    </ligand>
</feature>
<keyword evidence="6" id="KW-0378">Hydrolase</keyword>
<feature type="binding site" evidence="6">
    <location>
        <position position="29"/>
    </location>
    <ligand>
        <name>(6S)-5-formyl-5,6,7,8-tetrahydrofolate</name>
        <dbReference type="ChEBI" id="CHEBI:57457"/>
    </ligand>
</feature>
<keyword evidence="4 6" id="KW-0630">Potassium</keyword>
<dbReference type="InterPro" id="IPR027368">
    <property type="entry name" value="MnmE_dom2"/>
</dbReference>
<dbReference type="eggNOG" id="COG0486">
    <property type="taxonomic scope" value="Bacteria"/>
</dbReference>
<dbReference type="Pfam" id="PF01926">
    <property type="entry name" value="MMR_HSR1"/>
    <property type="match status" value="1"/>
</dbReference>
<comment type="function">
    <text evidence="6">Exhibits a very high intrinsic GTPase hydrolysis rate. Involved in the addition of a carboxymethylaminomethyl (cmnm) group at the wobble position (U34) of certain tRNAs, forming tRNA-cmnm(5)s(2)U34.</text>
</comment>
<dbReference type="Proteomes" id="UP000005801">
    <property type="component" value="Unassembled WGS sequence"/>
</dbReference>
<evidence type="ECO:0000256" key="6">
    <source>
        <dbReference type="HAMAP-Rule" id="MF_00379"/>
    </source>
</evidence>
<keyword evidence="5 6" id="KW-0342">GTP-binding</keyword>
<dbReference type="GO" id="GO:0003924">
    <property type="term" value="F:GTPase activity"/>
    <property type="evidence" value="ECO:0007669"/>
    <property type="project" value="UniProtKB-UniRule"/>
</dbReference>
<evidence type="ECO:0000259" key="8">
    <source>
        <dbReference type="Pfam" id="PF10396"/>
    </source>
</evidence>
<dbReference type="InterPro" id="IPR027266">
    <property type="entry name" value="TrmE/GcvT-like"/>
</dbReference>
<evidence type="ECO:0000256" key="1">
    <source>
        <dbReference type="ARBA" id="ARBA00011043"/>
    </source>
</evidence>
<proteinExistence type="inferred from homology"/>
<dbReference type="InterPro" id="IPR006073">
    <property type="entry name" value="GTP-bd"/>
</dbReference>
<feature type="binding site" evidence="6">
    <location>
        <position position="251"/>
    </location>
    <ligand>
        <name>Mg(2+)</name>
        <dbReference type="ChEBI" id="CHEBI:18420"/>
    </ligand>
</feature>
<feature type="binding site" evidence="6">
    <location>
        <position position="121"/>
    </location>
    <ligand>
        <name>(6S)-5-formyl-5,6,7,8-tetrahydrofolate</name>
        <dbReference type="ChEBI" id="CHEBI:57457"/>
    </ligand>
</feature>
<dbReference type="AlphaFoldDB" id="A6G3S0"/>
<dbReference type="InterPro" id="IPR025867">
    <property type="entry name" value="MnmE_helical"/>
</dbReference>
<evidence type="ECO:0000259" key="9">
    <source>
        <dbReference type="Pfam" id="PF12631"/>
    </source>
</evidence>
<dbReference type="GO" id="GO:0005737">
    <property type="term" value="C:cytoplasm"/>
    <property type="evidence" value="ECO:0007669"/>
    <property type="project" value="UniProtKB-SubCell"/>
</dbReference>
<dbReference type="HAMAP" id="MF_00379">
    <property type="entry name" value="GTPase_MnmE"/>
    <property type="match status" value="1"/>
</dbReference>
<organism evidence="10 11">
    <name type="scientific">Plesiocystis pacifica SIR-1</name>
    <dbReference type="NCBI Taxonomy" id="391625"/>
    <lineage>
        <taxon>Bacteria</taxon>
        <taxon>Pseudomonadati</taxon>
        <taxon>Myxococcota</taxon>
        <taxon>Polyangia</taxon>
        <taxon>Nannocystales</taxon>
        <taxon>Nannocystaceae</taxon>
        <taxon>Plesiocystis</taxon>
    </lineage>
</organism>
<feature type="binding site" evidence="6">
    <location>
        <begin position="269"/>
        <end position="272"/>
    </location>
    <ligand>
        <name>GTP</name>
        <dbReference type="ChEBI" id="CHEBI:37565"/>
    </ligand>
</feature>
<keyword evidence="6" id="KW-0479">Metal-binding</keyword>
<dbReference type="EC" id="3.6.-.-" evidence="6"/>
<comment type="subunit">
    <text evidence="6">Homodimer. Heterotetramer of two MnmE and two MnmG subunits.</text>
</comment>
<dbReference type="GO" id="GO:0002098">
    <property type="term" value="P:tRNA wobble uridine modification"/>
    <property type="evidence" value="ECO:0007669"/>
    <property type="project" value="TreeGrafter"/>
</dbReference>
<feature type="domain" description="MnmE helical" evidence="9">
    <location>
        <begin position="124"/>
        <end position="442"/>
    </location>
</feature>
<dbReference type="SUPFAM" id="SSF116878">
    <property type="entry name" value="TrmE connector domain"/>
    <property type="match status" value="1"/>
</dbReference>
<dbReference type="PANTHER" id="PTHR42714:SF2">
    <property type="entry name" value="TRNA MODIFICATION GTPASE GTPBP3, MITOCHONDRIAL"/>
    <property type="match status" value="1"/>
</dbReference>
<keyword evidence="6" id="KW-0460">Magnesium</keyword>
<dbReference type="NCBIfam" id="TIGR00231">
    <property type="entry name" value="small_GTP"/>
    <property type="match status" value="1"/>
</dbReference>
<keyword evidence="6" id="KW-0963">Cytoplasm</keyword>
<feature type="binding site" evidence="6">
    <location>
        <position position="230"/>
    </location>
    <ligand>
        <name>Mg(2+)</name>
        <dbReference type="ChEBI" id="CHEBI:18420"/>
    </ligand>
</feature>
<evidence type="ECO:0000313" key="10">
    <source>
        <dbReference type="EMBL" id="EDM79457.1"/>
    </source>
</evidence>
<dbReference type="STRING" id="391625.PPSIR1_35062"/>
<evidence type="ECO:0000313" key="11">
    <source>
        <dbReference type="Proteomes" id="UP000005801"/>
    </source>
</evidence>
<accession>A6G3S0</accession>